<dbReference type="EMBL" id="BLKM01000721">
    <property type="protein sequence ID" value="GFG37765.1"/>
    <property type="molecule type" value="Genomic_DNA"/>
</dbReference>
<dbReference type="InterPro" id="IPR007034">
    <property type="entry name" value="BMS1_TSR1_C"/>
</dbReference>
<dbReference type="InterPro" id="IPR039761">
    <property type="entry name" value="Bms1/Tsr1"/>
</dbReference>
<evidence type="ECO:0000259" key="2">
    <source>
        <dbReference type="SMART" id="SM01362"/>
    </source>
</evidence>
<organism evidence="3 4">
    <name type="scientific">Coptotermes formosanus</name>
    <name type="common">Formosan subterranean termite</name>
    <dbReference type="NCBI Taxonomy" id="36987"/>
    <lineage>
        <taxon>Eukaryota</taxon>
        <taxon>Metazoa</taxon>
        <taxon>Ecdysozoa</taxon>
        <taxon>Arthropoda</taxon>
        <taxon>Hexapoda</taxon>
        <taxon>Insecta</taxon>
        <taxon>Pterygota</taxon>
        <taxon>Neoptera</taxon>
        <taxon>Polyneoptera</taxon>
        <taxon>Dictyoptera</taxon>
        <taxon>Blattodea</taxon>
        <taxon>Blattoidea</taxon>
        <taxon>Termitoidae</taxon>
        <taxon>Rhinotermitidae</taxon>
        <taxon>Coptotermes</taxon>
    </lineage>
</organism>
<evidence type="ECO:0000313" key="4">
    <source>
        <dbReference type="Proteomes" id="UP000502823"/>
    </source>
</evidence>
<dbReference type="PANTHER" id="PTHR12858">
    <property type="entry name" value="RIBOSOME BIOGENESIS PROTEIN"/>
    <property type="match status" value="1"/>
</dbReference>
<reference evidence="4" key="1">
    <citation type="submission" date="2020-01" db="EMBL/GenBank/DDBJ databases">
        <title>Draft genome sequence of the Termite Coptotermes fromosanus.</title>
        <authorList>
            <person name="Itakura S."/>
            <person name="Yosikawa Y."/>
            <person name="Umezawa K."/>
        </authorList>
    </citation>
    <scope>NUCLEOTIDE SEQUENCE [LARGE SCALE GENOMIC DNA]</scope>
</reference>
<name>A0A6L2Q4Q1_COPFO</name>
<gene>
    <name evidence="3" type="ORF">Cfor_04677</name>
</gene>
<dbReference type="GO" id="GO:0034511">
    <property type="term" value="F:U3 snoRNA binding"/>
    <property type="evidence" value="ECO:0007669"/>
    <property type="project" value="TreeGrafter"/>
</dbReference>
<dbReference type="OrthoDB" id="6752333at2759"/>
<feature type="compositionally biased region" description="Basic residues" evidence="1">
    <location>
        <begin position="244"/>
        <end position="253"/>
    </location>
</feature>
<protein>
    <recommendedName>
        <fullName evidence="2">Ribosome biogenesis protein BMS1/TSR1 C-terminal domain-containing protein</fullName>
    </recommendedName>
</protein>
<proteinExistence type="predicted"/>
<sequence>MNLLLYAPPFQHSLQFHLLASALMFQPDFRIAATGSVVELDKSTKIMKKLKLIGTPFKIYRKTAFIRDMFSSTLEVAKFEGAKLKTVSGIRGQIKKAVSKPEGAFRATFEDKILLSDIVFCRTWYRVEVPKLYNPLTSLLLPPEQKNLWRGMKTVGQLKREKGIHSQPALDSLYTPIERQPKVFRPLVIPRTLQKELPYKDKPKNKARNEKKSLESKRITVVREPHEQRVAALMKMLKVSYRQKQKQLKAATKKRMDEHKKELQKEELRKLKRHKELRKQVFRTLSKLDMKNKTKLRR</sequence>
<feature type="region of interest" description="Disordered" evidence="1">
    <location>
        <begin position="195"/>
        <end position="217"/>
    </location>
</feature>
<keyword evidence="4" id="KW-1185">Reference proteome</keyword>
<dbReference type="Proteomes" id="UP000502823">
    <property type="component" value="Unassembled WGS sequence"/>
</dbReference>
<dbReference type="GO" id="GO:0000462">
    <property type="term" value="P:maturation of SSU-rRNA from tricistronic rRNA transcript (SSU-rRNA, 5.8S rRNA, LSU-rRNA)"/>
    <property type="evidence" value="ECO:0007669"/>
    <property type="project" value="TreeGrafter"/>
</dbReference>
<accession>A0A6L2Q4Q1</accession>
<feature type="region of interest" description="Disordered" evidence="1">
    <location>
        <begin position="244"/>
        <end position="275"/>
    </location>
</feature>
<dbReference type="Pfam" id="PF04950">
    <property type="entry name" value="RIBIOP_C"/>
    <property type="match status" value="1"/>
</dbReference>
<dbReference type="InParanoid" id="A0A6L2Q4Q1"/>
<dbReference type="AlphaFoldDB" id="A0A6L2Q4Q1"/>
<dbReference type="GO" id="GO:0000479">
    <property type="term" value="P:endonucleolytic cleavage of tricistronic rRNA transcript (SSU-rRNA, 5.8S rRNA, LSU-rRNA)"/>
    <property type="evidence" value="ECO:0007669"/>
    <property type="project" value="TreeGrafter"/>
</dbReference>
<feature type="compositionally biased region" description="Basic and acidic residues" evidence="1">
    <location>
        <begin position="254"/>
        <end position="269"/>
    </location>
</feature>
<dbReference type="GO" id="GO:0003924">
    <property type="term" value="F:GTPase activity"/>
    <property type="evidence" value="ECO:0007669"/>
    <property type="project" value="TreeGrafter"/>
</dbReference>
<dbReference type="PANTHER" id="PTHR12858:SF2">
    <property type="entry name" value="RIBOSOME BIOGENESIS PROTEIN BMS1 HOMOLOG"/>
    <property type="match status" value="1"/>
</dbReference>
<evidence type="ECO:0000313" key="3">
    <source>
        <dbReference type="EMBL" id="GFG37765.1"/>
    </source>
</evidence>
<dbReference type="GO" id="GO:0005525">
    <property type="term" value="F:GTP binding"/>
    <property type="evidence" value="ECO:0007669"/>
    <property type="project" value="TreeGrafter"/>
</dbReference>
<evidence type="ECO:0000256" key="1">
    <source>
        <dbReference type="SAM" id="MobiDB-lite"/>
    </source>
</evidence>
<dbReference type="GO" id="GO:0030686">
    <property type="term" value="C:90S preribosome"/>
    <property type="evidence" value="ECO:0007669"/>
    <property type="project" value="TreeGrafter"/>
</dbReference>
<feature type="domain" description="Ribosome biogenesis protein BMS1/TSR1 C-terminal" evidence="2">
    <location>
        <begin position="1"/>
        <end position="127"/>
    </location>
</feature>
<comment type="caution">
    <text evidence="3">The sequence shown here is derived from an EMBL/GenBank/DDBJ whole genome shotgun (WGS) entry which is preliminary data.</text>
</comment>
<dbReference type="SMART" id="SM01362">
    <property type="entry name" value="DUF663"/>
    <property type="match status" value="1"/>
</dbReference>